<organism evidence="3 4">
    <name type="scientific">Striga asiatica</name>
    <name type="common">Asiatic witchweed</name>
    <name type="synonym">Buchnera asiatica</name>
    <dbReference type="NCBI Taxonomy" id="4170"/>
    <lineage>
        <taxon>Eukaryota</taxon>
        <taxon>Viridiplantae</taxon>
        <taxon>Streptophyta</taxon>
        <taxon>Embryophyta</taxon>
        <taxon>Tracheophyta</taxon>
        <taxon>Spermatophyta</taxon>
        <taxon>Magnoliopsida</taxon>
        <taxon>eudicotyledons</taxon>
        <taxon>Gunneridae</taxon>
        <taxon>Pentapetalae</taxon>
        <taxon>asterids</taxon>
        <taxon>lamiids</taxon>
        <taxon>Lamiales</taxon>
        <taxon>Orobanchaceae</taxon>
        <taxon>Buchnereae</taxon>
        <taxon>Striga</taxon>
    </lineage>
</organism>
<keyword evidence="4" id="KW-1185">Reference proteome</keyword>
<evidence type="ECO:0000256" key="1">
    <source>
        <dbReference type="SAM" id="MobiDB-lite"/>
    </source>
</evidence>
<feature type="non-terminal residue" evidence="3">
    <location>
        <position position="215"/>
    </location>
</feature>
<keyword evidence="3" id="KW-0808">Transferase</keyword>
<proteinExistence type="predicted"/>
<dbReference type="InterPro" id="IPR002156">
    <property type="entry name" value="RNaseH_domain"/>
</dbReference>
<feature type="compositionally biased region" description="Low complexity" evidence="1">
    <location>
        <begin position="21"/>
        <end position="40"/>
    </location>
</feature>
<dbReference type="AlphaFoldDB" id="A0A5A7PWA8"/>
<dbReference type="GO" id="GO:0003676">
    <property type="term" value="F:nucleic acid binding"/>
    <property type="evidence" value="ECO:0007669"/>
    <property type="project" value="InterPro"/>
</dbReference>
<name>A0A5A7PWA8_STRAF</name>
<sequence>SPDLAVAEDLATETGDGILDSLPAKAKSSSPPSSCVTTPSPAFSLKESPILISLLQINLTEKFESEFPRNTRDSGESDFGVAVVEVGLQLFAVSAWLSSKGQLAMGCRVWKEGEIFQEWTDALMFNGDLSAAKLWTMRWGLLKILKLGWSQVHCITPDEAMVSLLTVQPRKKLLGSTVLEDIQYLMFTFDSISFSFNKHKMNEVCTMAKMALQEH</sequence>
<feature type="domain" description="RNase H type-1" evidence="2">
    <location>
        <begin position="130"/>
        <end position="206"/>
    </location>
</feature>
<evidence type="ECO:0000313" key="3">
    <source>
        <dbReference type="EMBL" id="GER37163.1"/>
    </source>
</evidence>
<dbReference type="EMBL" id="BKCP01005294">
    <property type="protein sequence ID" value="GER37163.1"/>
    <property type="molecule type" value="Genomic_DNA"/>
</dbReference>
<feature type="region of interest" description="Disordered" evidence="1">
    <location>
        <begin position="15"/>
        <end position="40"/>
    </location>
</feature>
<comment type="caution">
    <text evidence="3">The sequence shown here is derived from an EMBL/GenBank/DDBJ whole genome shotgun (WGS) entry which is preliminary data.</text>
</comment>
<dbReference type="Proteomes" id="UP000325081">
    <property type="component" value="Unassembled WGS sequence"/>
</dbReference>
<evidence type="ECO:0000313" key="4">
    <source>
        <dbReference type="Proteomes" id="UP000325081"/>
    </source>
</evidence>
<protein>
    <submittedName>
        <fullName evidence="3">Polynucleotidyl transferase</fullName>
    </submittedName>
</protein>
<dbReference type="GO" id="GO:0016740">
    <property type="term" value="F:transferase activity"/>
    <property type="evidence" value="ECO:0007669"/>
    <property type="project" value="UniProtKB-KW"/>
</dbReference>
<dbReference type="Pfam" id="PF13456">
    <property type="entry name" value="RVT_3"/>
    <property type="match status" value="1"/>
</dbReference>
<feature type="non-terminal residue" evidence="3">
    <location>
        <position position="1"/>
    </location>
</feature>
<reference evidence="4" key="1">
    <citation type="journal article" date="2019" name="Curr. Biol.">
        <title>Genome Sequence of Striga asiatica Provides Insight into the Evolution of Plant Parasitism.</title>
        <authorList>
            <person name="Yoshida S."/>
            <person name="Kim S."/>
            <person name="Wafula E.K."/>
            <person name="Tanskanen J."/>
            <person name="Kim Y.M."/>
            <person name="Honaas L."/>
            <person name="Yang Z."/>
            <person name="Spallek T."/>
            <person name="Conn C.E."/>
            <person name="Ichihashi Y."/>
            <person name="Cheong K."/>
            <person name="Cui S."/>
            <person name="Der J.P."/>
            <person name="Gundlach H."/>
            <person name="Jiao Y."/>
            <person name="Hori C."/>
            <person name="Ishida J.K."/>
            <person name="Kasahara H."/>
            <person name="Kiba T."/>
            <person name="Kim M.S."/>
            <person name="Koo N."/>
            <person name="Laohavisit A."/>
            <person name="Lee Y.H."/>
            <person name="Lumba S."/>
            <person name="McCourt P."/>
            <person name="Mortimer J.C."/>
            <person name="Mutuku J.M."/>
            <person name="Nomura T."/>
            <person name="Sasaki-Sekimoto Y."/>
            <person name="Seto Y."/>
            <person name="Wang Y."/>
            <person name="Wakatake T."/>
            <person name="Sakakibara H."/>
            <person name="Demura T."/>
            <person name="Yamaguchi S."/>
            <person name="Yoneyama K."/>
            <person name="Manabe R.I."/>
            <person name="Nelson D.C."/>
            <person name="Schulman A.H."/>
            <person name="Timko M.P."/>
            <person name="dePamphilis C.W."/>
            <person name="Choi D."/>
            <person name="Shirasu K."/>
        </authorList>
    </citation>
    <scope>NUCLEOTIDE SEQUENCE [LARGE SCALE GENOMIC DNA]</scope>
    <source>
        <strain evidence="4">cv. UVA1</strain>
    </source>
</reference>
<dbReference type="GO" id="GO:0004523">
    <property type="term" value="F:RNA-DNA hybrid ribonuclease activity"/>
    <property type="evidence" value="ECO:0007669"/>
    <property type="project" value="InterPro"/>
</dbReference>
<evidence type="ECO:0000259" key="2">
    <source>
        <dbReference type="Pfam" id="PF13456"/>
    </source>
</evidence>
<accession>A0A5A7PWA8</accession>
<gene>
    <name evidence="3" type="ORF">STAS_13557</name>
</gene>